<dbReference type="EMBL" id="CAJOBH010000307">
    <property type="protein sequence ID" value="CAF3780265.1"/>
    <property type="molecule type" value="Genomic_DNA"/>
</dbReference>
<dbReference type="Proteomes" id="UP000663834">
    <property type="component" value="Unassembled WGS sequence"/>
</dbReference>
<name>A0A814FBF5_9BILA</name>
<accession>A0A814FBF5</accession>
<evidence type="ECO:0000313" key="2">
    <source>
        <dbReference type="EMBL" id="CAF1431787.1"/>
    </source>
</evidence>
<dbReference type="EMBL" id="CAJNOV010000098">
    <property type="protein sequence ID" value="CAF0982794.1"/>
    <property type="molecule type" value="Genomic_DNA"/>
</dbReference>
<dbReference type="Proteomes" id="UP000663855">
    <property type="component" value="Unassembled WGS sequence"/>
</dbReference>
<dbReference type="EMBL" id="CAJOBJ010000621">
    <property type="protein sequence ID" value="CAF3834182.1"/>
    <property type="molecule type" value="Genomic_DNA"/>
</dbReference>
<evidence type="ECO:0000313" key="1">
    <source>
        <dbReference type="EMBL" id="CAF0982794.1"/>
    </source>
</evidence>
<evidence type="ECO:0000313" key="5">
    <source>
        <dbReference type="Proteomes" id="UP000663855"/>
    </source>
</evidence>
<comment type="caution">
    <text evidence="1">The sequence shown here is derived from an EMBL/GenBank/DDBJ whole genome shotgun (WGS) entry which is preliminary data.</text>
</comment>
<dbReference type="AlphaFoldDB" id="A0A814FBF5"/>
<evidence type="ECO:0000313" key="3">
    <source>
        <dbReference type="EMBL" id="CAF3780265.1"/>
    </source>
</evidence>
<dbReference type="Proteomes" id="UP000681967">
    <property type="component" value="Unassembled WGS sequence"/>
</dbReference>
<gene>
    <name evidence="3" type="ORF">BYL167_LOCUS1901</name>
    <name evidence="1" type="ORF">CJN711_LOCUS1444</name>
    <name evidence="4" type="ORF">GIL414_LOCUS2987</name>
    <name evidence="2" type="ORF">KQP761_LOCUS11076</name>
</gene>
<dbReference type="OrthoDB" id="10469047at2759"/>
<organism evidence="1 5">
    <name type="scientific">Rotaria magnacalcarata</name>
    <dbReference type="NCBI Taxonomy" id="392030"/>
    <lineage>
        <taxon>Eukaryota</taxon>
        <taxon>Metazoa</taxon>
        <taxon>Spiralia</taxon>
        <taxon>Gnathifera</taxon>
        <taxon>Rotifera</taxon>
        <taxon>Eurotatoria</taxon>
        <taxon>Bdelloidea</taxon>
        <taxon>Philodinida</taxon>
        <taxon>Philodinidae</taxon>
        <taxon>Rotaria</taxon>
    </lineage>
</organism>
<sequence length="637" mass="73689">MATFPKAKRLKSCHMINNKPHNQFESLPNDIILDILDYLDEKHVQQAFHGLNQRFSQLIDHYSGRSVSLSFSLEDSSKLEQYCNELIMPNRHRIRSLQFNCEGQIQTLLSQCVFDESFARVESISFFEHNLSDLLALLHKLPLLPRIKALEMKSDLSRLRNNSLGDIYSMALQCSTLTSLTVEDSSRTIADRSFQRLNIDTRQSSIEVLKCLHPIQLPELQFLLEKMPKLRRLEVSKVQSDLNSVTELFVVPELHQFTTLSIGCSSPEFHTSKKFIAGLGATIRSLKLMFPLVKFINNATEWNKLLNDNLPQLEKFIVELLYECAELFGLWNKFRQFSLNLLKLPRWDEGSWDITFNAHQLHENVIVFEFRKKRMLTSVSSKFTLKVNDSDTDRNLCCRLRDILKSSIQSSPAHLIVTQYDFELYQIPLITGIFMNLGEITIDGLMGSPAYFMEAIDRENFIHQNVYRLKIHCTLAPEKISILLQWFPSIQRLEIQLDGHRNELERREILLASSSPSNDTPPKISTLTEKEDIIHSHEVQATDDMPPLGSLLSCLVRIERCQVDKDIYIPGKNLEGNHELQEQAVEKEQHKTTSWVETKGTLSLYDVDPYLEDNNPMNYMTIIDLLWSQPLNFDKIE</sequence>
<protein>
    <recommendedName>
        <fullName evidence="6">F-box domain-containing protein</fullName>
    </recommendedName>
</protein>
<evidence type="ECO:0000313" key="4">
    <source>
        <dbReference type="EMBL" id="CAF3834182.1"/>
    </source>
</evidence>
<proteinExistence type="predicted"/>
<evidence type="ECO:0008006" key="6">
    <source>
        <dbReference type="Google" id="ProtNLM"/>
    </source>
</evidence>
<reference evidence="1" key="1">
    <citation type="submission" date="2021-02" db="EMBL/GenBank/DDBJ databases">
        <authorList>
            <person name="Nowell W R."/>
        </authorList>
    </citation>
    <scope>NUCLEOTIDE SEQUENCE</scope>
</reference>
<dbReference type="Proteomes" id="UP000681720">
    <property type="component" value="Unassembled WGS sequence"/>
</dbReference>
<dbReference type="EMBL" id="CAJNOW010004846">
    <property type="protein sequence ID" value="CAF1431787.1"/>
    <property type="molecule type" value="Genomic_DNA"/>
</dbReference>